<dbReference type="InterPro" id="IPR042197">
    <property type="entry name" value="Apaf_helical"/>
</dbReference>
<dbReference type="GO" id="GO:0006952">
    <property type="term" value="P:defense response"/>
    <property type="evidence" value="ECO:0007669"/>
    <property type="project" value="UniProtKB-KW"/>
</dbReference>
<dbReference type="FunFam" id="3.40.50.300:FF:001091">
    <property type="entry name" value="Probable disease resistance protein At1g61300"/>
    <property type="match status" value="1"/>
</dbReference>
<dbReference type="Proteomes" id="UP001634007">
    <property type="component" value="Unassembled WGS sequence"/>
</dbReference>
<keyword evidence="4" id="KW-1185">Reference proteome</keyword>
<dbReference type="Gene3D" id="3.40.50.300">
    <property type="entry name" value="P-loop containing nucleotide triphosphate hydrolases"/>
    <property type="match status" value="1"/>
</dbReference>
<keyword evidence="1" id="KW-0611">Plant defense</keyword>
<dbReference type="InterPro" id="IPR027417">
    <property type="entry name" value="P-loop_NTPase"/>
</dbReference>
<protein>
    <recommendedName>
        <fullName evidence="2">NB-ARC domain-containing protein</fullName>
    </recommendedName>
</protein>
<feature type="domain" description="NB-ARC" evidence="2">
    <location>
        <begin position="2"/>
        <end position="151"/>
    </location>
</feature>
<evidence type="ECO:0000313" key="4">
    <source>
        <dbReference type="Proteomes" id="UP001634007"/>
    </source>
</evidence>
<comment type="caution">
    <text evidence="3">The sequence shown here is derived from an EMBL/GenBank/DDBJ whole genome shotgun (WGS) entry which is preliminary data.</text>
</comment>
<proteinExistence type="predicted"/>
<evidence type="ECO:0000259" key="2">
    <source>
        <dbReference type="Pfam" id="PF00931"/>
    </source>
</evidence>
<dbReference type="SUPFAM" id="SSF52540">
    <property type="entry name" value="P-loop containing nucleoside triphosphate hydrolases"/>
    <property type="match status" value="1"/>
</dbReference>
<dbReference type="PANTHER" id="PTHR36766">
    <property type="entry name" value="PLANT BROAD-SPECTRUM MILDEW RESISTANCE PROTEIN RPW8"/>
    <property type="match status" value="1"/>
</dbReference>
<dbReference type="InterPro" id="IPR002182">
    <property type="entry name" value="NB-ARC"/>
</dbReference>
<accession>A0ABD3KJL4</accession>
<dbReference type="EMBL" id="JBJKBG010000006">
    <property type="protein sequence ID" value="KAL3737261.1"/>
    <property type="molecule type" value="Genomic_DNA"/>
</dbReference>
<dbReference type="Pfam" id="PF00931">
    <property type="entry name" value="NB-ARC"/>
    <property type="match status" value="1"/>
</dbReference>
<gene>
    <name evidence="3" type="ORF">ACJRO7_026086</name>
</gene>
<evidence type="ECO:0000256" key="1">
    <source>
        <dbReference type="ARBA" id="ARBA00022821"/>
    </source>
</evidence>
<sequence>MIGLYEIGGVGKTALMKRINEELCCTNHGFNVVIWMVVSKQVNQDRIQDVTRKMLDIEDNSWKGWSWDERIHHLCEGLNMKKFVLLIDDLWWRLDLSKIGVPRPSPNNGSKFVFTTWWNQVCDQMVVDKTFKIQSLTPKEALELFENNVSKSIIYSHLDILELTKDIARECEGLPLALIIVGRAMVSKRIPLSGNMC</sequence>
<name>A0ABD3KJL4_EUCGL</name>
<dbReference type="PANTHER" id="PTHR36766:SF64">
    <property type="entry name" value="OS12G0206100 PROTEIN"/>
    <property type="match status" value="1"/>
</dbReference>
<dbReference type="Gene3D" id="1.10.8.430">
    <property type="entry name" value="Helical domain of apoptotic protease-activating factors"/>
    <property type="match status" value="1"/>
</dbReference>
<organism evidence="3 4">
    <name type="scientific">Eucalyptus globulus</name>
    <name type="common">Tasmanian blue gum</name>
    <dbReference type="NCBI Taxonomy" id="34317"/>
    <lineage>
        <taxon>Eukaryota</taxon>
        <taxon>Viridiplantae</taxon>
        <taxon>Streptophyta</taxon>
        <taxon>Embryophyta</taxon>
        <taxon>Tracheophyta</taxon>
        <taxon>Spermatophyta</taxon>
        <taxon>Magnoliopsida</taxon>
        <taxon>eudicotyledons</taxon>
        <taxon>Gunneridae</taxon>
        <taxon>Pentapetalae</taxon>
        <taxon>rosids</taxon>
        <taxon>malvids</taxon>
        <taxon>Myrtales</taxon>
        <taxon>Myrtaceae</taxon>
        <taxon>Myrtoideae</taxon>
        <taxon>Eucalypteae</taxon>
        <taxon>Eucalyptus</taxon>
    </lineage>
</organism>
<dbReference type="PRINTS" id="PR00364">
    <property type="entry name" value="DISEASERSIST"/>
</dbReference>
<reference evidence="3 4" key="1">
    <citation type="submission" date="2024-11" db="EMBL/GenBank/DDBJ databases">
        <title>Chromosome-level genome assembly of Eucalyptus globulus Labill. provides insights into its genome evolution.</title>
        <authorList>
            <person name="Li X."/>
        </authorList>
    </citation>
    <scope>NUCLEOTIDE SEQUENCE [LARGE SCALE GENOMIC DNA]</scope>
    <source>
        <strain evidence="3">CL2024</strain>
        <tissue evidence="3">Fresh tender leaves</tissue>
    </source>
</reference>
<evidence type="ECO:0000313" key="3">
    <source>
        <dbReference type="EMBL" id="KAL3737261.1"/>
    </source>
</evidence>
<dbReference type="AlphaFoldDB" id="A0ABD3KJL4"/>